<dbReference type="HOGENOM" id="CLU_2648673_0_0_6"/>
<evidence type="ECO:0000313" key="3">
    <source>
        <dbReference type="Proteomes" id="UP000006859"/>
    </source>
</evidence>
<feature type="region of interest" description="Disordered" evidence="1">
    <location>
        <begin position="48"/>
        <end position="76"/>
    </location>
</feature>
<evidence type="ECO:0000313" key="2">
    <source>
        <dbReference type="EMBL" id="ADM98523.1"/>
    </source>
</evidence>
<dbReference type="EMBL" id="CP002038">
    <property type="protein sequence ID" value="ADM98523.1"/>
    <property type="molecule type" value="Genomic_DNA"/>
</dbReference>
<gene>
    <name evidence="2" type="ordered locus">Dda3937_01630</name>
</gene>
<dbReference type="AlphaFoldDB" id="E0SCJ9"/>
<dbReference type="Proteomes" id="UP000006859">
    <property type="component" value="Chromosome"/>
</dbReference>
<proteinExistence type="predicted"/>
<sequence>MFFYQCDSVNFYRNSVALTRHPRFSATIGSPPRGIFPTRIRSPCSALHAHQQRSRTQSRLYTPFAASLGDQQRINK</sequence>
<dbReference type="KEGG" id="ddd:Dda3937_01630"/>
<protein>
    <submittedName>
        <fullName evidence="2">Uncharacterized protein</fullName>
    </submittedName>
</protein>
<dbReference type="STRING" id="198628.Dda3937_01630"/>
<evidence type="ECO:0000256" key="1">
    <source>
        <dbReference type="SAM" id="MobiDB-lite"/>
    </source>
</evidence>
<reference evidence="2 3" key="1">
    <citation type="journal article" date="2011" name="J. Bacteriol.">
        <title>Genome sequence of the plant-pathogenic bacterium Dickeya dadantii 3937.</title>
        <authorList>
            <person name="Glasner J.D."/>
            <person name="Yang C.H."/>
            <person name="Reverchon S."/>
            <person name="Hugouvieux-Cotte-Pattat N."/>
            <person name="Condemine G."/>
            <person name="Bohin J.P."/>
            <person name="Van Gijsegem F."/>
            <person name="Yang S."/>
            <person name="Franza T."/>
            <person name="Expert D."/>
            <person name="Plunkett G. III"/>
            <person name="San Francisco M.J."/>
            <person name="Charkowski A.O."/>
            <person name="Py B."/>
            <person name="Bell K."/>
            <person name="Rauscher L."/>
            <person name="Rodriguez-Palenzuela P."/>
            <person name="Toussaint A."/>
            <person name="Holeva M.C."/>
            <person name="He S.Y."/>
            <person name="Douet V."/>
            <person name="Boccara M."/>
            <person name="Blanco C."/>
            <person name="Toth I."/>
            <person name="Anderson B.D."/>
            <person name="Biehl B.S."/>
            <person name="Mau B."/>
            <person name="Flynn S.M."/>
            <person name="Barras F."/>
            <person name="Lindeberg M."/>
            <person name="Birch P.R."/>
            <person name="Tsuyumu S."/>
            <person name="Shi X."/>
            <person name="Hibbing M."/>
            <person name="Yap M.N."/>
            <person name="Carpentier M."/>
            <person name="Dassa E."/>
            <person name="Umehara M."/>
            <person name="Kim J.F."/>
            <person name="Rusch M."/>
            <person name="Soni P."/>
            <person name="Mayhew G.F."/>
            <person name="Fouts D.E."/>
            <person name="Gill S.R."/>
            <person name="Blattner F.R."/>
            <person name="Keen N.T."/>
            <person name="Perna N.T."/>
        </authorList>
    </citation>
    <scope>NUCLEOTIDE SEQUENCE [LARGE SCALE GENOMIC DNA]</scope>
    <source>
        <strain evidence="2 3">3937</strain>
    </source>
</reference>
<organism evidence="2 3">
    <name type="scientific">Dickeya dadantii (strain 3937)</name>
    <name type="common">Erwinia chrysanthemi (strain 3937)</name>
    <dbReference type="NCBI Taxonomy" id="198628"/>
    <lineage>
        <taxon>Bacteria</taxon>
        <taxon>Pseudomonadati</taxon>
        <taxon>Pseudomonadota</taxon>
        <taxon>Gammaproteobacteria</taxon>
        <taxon>Enterobacterales</taxon>
        <taxon>Pectobacteriaceae</taxon>
        <taxon>Dickeya</taxon>
    </lineage>
</organism>
<name>E0SCJ9_DICD3</name>
<keyword evidence="3" id="KW-1185">Reference proteome</keyword>
<accession>E0SCJ9</accession>